<sequence>MTTFDPEKFEEKYSHYLDELQEAYKNAYQYMHDRYDSTPLRSIDRQVLNESEPFYDGNGEFRVELPENPHDRVQNIPDEEEFDTILAEFVTRIETELQRIFEFETN</sequence>
<dbReference type="AlphaFoldDB" id="M0LWP6"/>
<organism evidence="1 2">
    <name type="scientific">Halococcus hamelinensis 100A6</name>
    <dbReference type="NCBI Taxonomy" id="1132509"/>
    <lineage>
        <taxon>Archaea</taxon>
        <taxon>Methanobacteriati</taxon>
        <taxon>Methanobacteriota</taxon>
        <taxon>Stenosarchaea group</taxon>
        <taxon>Halobacteria</taxon>
        <taxon>Halobacteriales</taxon>
        <taxon>Halococcaceae</taxon>
        <taxon>Halococcus</taxon>
    </lineage>
</organism>
<evidence type="ECO:0000313" key="1">
    <source>
        <dbReference type="EMBL" id="EMA37573.1"/>
    </source>
</evidence>
<accession>M0LWP6</accession>
<dbReference type="EMBL" id="AOMB01000034">
    <property type="protein sequence ID" value="EMA37573.1"/>
    <property type="molecule type" value="Genomic_DNA"/>
</dbReference>
<dbReference type="eggNOG" id="arCOG03030">
    <property type="taxonomic scope" value="Archaea"/>
</dbReference>
<dbReference type="InterPro" id="IPR043952">
    <property type="entry name" value="DUF5783"/>
</dbReference>
<reference evidence="1 2" key="1">
    <citation type="journal article" date="2014" name="PLoS Genet.">
        <title>Phylogenetically driven sequencing of extremely halophilic archaea reveals strategies for static and dynamic osmo-response.</title>
        <authorList>
            <person name="Becker E.A."/>
            <person name="Seitzer P.M."/>
            <person name="Tritt A."/>
            <person name="Larsen D."/>
            <person name="Krusor M."/>
            <person name="Yao A.I."/>
            <person name="Wu D."/>
            <person name="Madern D."/>
            <person name="Eisen J.A."/>
            <person name="Darling A.E."/>
            <person name="Facciotti M.T."/>
        </authorList>
    </citation>
    <scope>NUCLEOTIDE SEQUENCE [LARGE SCALE GENOMIC DNA]</scope>
    <source>
        <strain evidence="1 2">100A6</strain>
    </source>
</reference>
<protein>
    <submittedName>
        <fullName evidence="1">Uncharacterized protein</fullName>
    </submittedName>
</protein>
<proteinExistence type="predicted"/>
<dbReference type="Pfam" id="PF19095">
    <property type="entry name" value="DUF5783"/>
    <property type="match status" value="1"/>
</dbReference>
<comment type="caution">
    <text evidence="1">The sequence shown here is derived from an EMBL/GenBank/DDBJ whole genome shotgun (WGS) entry which is preliminary data.</text>
</comment>
<gene>
    <name evidence="1" type="ORF">C447_12667</name>
</gene>
<dbReference type="RefSeq" id="WP_007694408.1">
    <property type="nucleotide sequence ID" value="NZ_AOMB01000034.1"/>
</dbReference>
<keyword evidence="2" id="KW-1185">Reference proteome</keyword>
<dbReference type="PATRIC" id="fig|1132509.6.peg.2915"/>
<evidence type="ECO:0000313" key="2">
    <source>
        <dbReference type="Proteomes" id="UP000011566"/>
    </source>
</evidence>
<name>M0LWP6_9EURY</name>
<dbReference type="Proteomes" id="UP000011566">
    <property type="component" value="Unassembled WGS sequence"/>
</dbReference>
<dbReference type="OrthoDB" id="225920at2157"/>